<dbReference type="InterPro" id="IPR024478">
    <property type="entry name" value="HlyB_4HB_MCP"/>
</dbReference>
<evidence type="ECO:0000259" key="8">
    <source>
        <dbReference type="PROSITE" id="PS51753"/>
    </source>
</evidence>
<keyword evidence="2" id="KW-0997">Cell inner membrane</keyword>
<dbReference type="GO" id="GO:0007165">
    <property type="term" value="P:signal transduction"/>
    <property type="evidence" value="ECO:0007669"/>
    <property type="project" value="UniProtKB-KW"/>
</dbReference>
<name>Q6AIV8_DESPS</name>
<dbReference type="KEGG" id="dps:DP2993"/>
<dbReference type="PROSITE" id="PS50192">
    <property type="entry name" value="T_SNARE"/>
    <property type="match status" value="1"/>
</dbReference>
<dbReference type="Pfam" id="PF12729">
    <property type="entry name" value="4HB_MCP_1"/>
    <property type="match status" value="1"/>
</dbReference>
<keyword evidence="5" id="KW-0472">Membrane</keyword>
<evidence type="ECO:0000259" key="7">
    <source>
        <dbReference type="PROSITE" id="PS50192"/>
    </source>
</evidence>
<dbReference type="InterPro" id="IPR004089">
    <property type="entry name" value="MCPsignal_dom"/>
</dbReference>
<dbReference type="PROSITE" id="PS51753">
    <property type="entry name" value="HBM"/>
    <property type="match status" value="1"/>
</dbReference>
<dbReference type="eggNOG" id="COG0840">
    <property type="taxonomic scope" value="Bacteria"/>
</dbReference>
<evidence type="ECO:0000256" key="3">
    <source>
        <dbReference type="ARBA" id="ARBA00023224"/>
    </source>
</evidence>
<dbReference type="STRING" id="177439.DP2993"/>
<comment type="subcellular location">
    <subcellularLocation>
        <location evidence="1">Cell inner membrane</location>
        <topology evidence="1">Multi-pass membrane protein</topology>
    </subcellularLocation>
</comment>
<dbReference type="PANTHER" id="PTHR32089">
    <property type="entry name" value="METHYL-ACCEPTING CHEMOTAXIS PROTEIN MCPB"/>
    <property type="match status" value="1"/>
</dbReference>
<protein>
    <submittedName>
        <fullName evidence="9">Probable methyl-accepting chemotaxis protein (McpB)</fullName>
    </submittedName>
</protein>
<dbReference type="EMBL" id="CR522870">
    <property type="protein sequence ID" value="CAG37722.1"/>
    <property type="molecule type" value="Genomic_DNA"/>
</dbReference>
<dbReference type="Pfam" id="PF00015">
    <property type="entry name" value="MCPsignal"/>
    <property type="match status" value="1"/>
</dbReference>
<keyword evidence="5" id="KW-1133">Transmembrane helix</keyword>
<dbReference type="HOGENOM" id="CLU_000445_107_27_7"/>
<reference evidence="10" key="1">
    <citation type="journal article" date="2004" name="Environ. Microbiol.">
        <title>The genome of Desulfotalea psychrophila, a sulfate-reducing bacterium from permanently cold Arctic sediments.</title>
        <authorList>
            <person name="Rabus R."/>
            <person name="Ruepp A."/>
            <person name="Frickey T."/>
            <person name="Rattei T."/>
            <person name="Fartmann B."/>
            <person name="Stark M."/>
            <person name="Bauer M."/>
            <person name="Zibat A."/>
            <person name="Lombardot T."/>
            <person name="Becker I."/>
            <person name="Amann J."/>
            <person name="Gellner K."/>
            <person name="Teeling H."/>
            <person name="Leuschner W.D."/>
            <person name="Gloeckner F.-O."/>
            <person name="Lupas A.N."/>
            <person name="Amann R."/>
            <person name="Klenk H.-P."/>
        </authorList>
    </citation>
    <scope>NUCLEOTIDE SEQUENCE [LARGE SCALE GENOMIC DNA]</scope>
    <source>
        <strain evidence="10">DSM 12343 / LSv54</strain>
    </source>
</reference>
<evidence type="ECO:0000256" key="1">
    <source>
        <dbReference type="ARBA" id="ARBA00004429"/>
    </source>
</evidence>
<dbReference type="PANTHER" id="PTHR32089:SF112">
    <property type="entry name" value="LYSOZYME-LIKE PROTEIN-RELATED"/>
    <property type="match status" value="1"/>
</dbReference>
<dbReference type="InterPro" id="IPR032255">
    <property type="entry name" value="HBM"/>
</dbReference>
<dbReference type="SMART" id="SM00283">
    <property type="entry name" value="MA"/>
    <property type="match status" value="1"/>
</dbReference>
<proteinExistence type="predicted"/>
<dbReference type="SMART" id="SM01358">
    <property type="entry name" value="HBM"/>
    <property type="match status" value="1"/>
</dbReference>
<dbReference type="GO" id="GO:0005886">
    <property type="term" value="C:plasma membrane"/>
    <property type="evidence" value="ECO:0007669"/>
    <property type="project" value="UniProtKB-SubCell"/>
</dbReference>
<feature type="domain" description="Methyl-accepting transducer" evidence="6">
    <location>
        <begin position="388"/>
        <end position="631"/>
    </location>
</feature>
<feature type="domain" description="HBM" evidence="8">
    <location>
        <begin position="46"/>
        <end position="286"/>
    </location>
</feature>
<evidence type="ECO:0000259" key="6">
    <source>
        <dbReference type="PROSITE" id="PS50111"/>
    </source>
</evidence>
<keyword evidence="10" id="KW-1185">Reference proteome</keyword>
<dbReference type="OrthoDB" id="5430911at2"/>
<dbReference type="InterPro" id="IPR000727">
    <property type="entry name" value="T_SNARE_dom"/>
</dbReference>
<dbReference type="AlphaFoldDB" id="Q6AIV8"/>
<dbReference type="PROSITE" id="PS50111">
    <property type="entry name" value="CHEMOTAXIS_TRANSDUC_2"/>
    <property type="match status" value="1"/>
</dbReference>
<dbReference type="SUPFAM" id="SSF58104">
    <property type="entry name" value="Methyl-accepting chemotaxis protein (MCP) signaling domain"/>
    <property type="match status" value="1"/>
</dbReference>
<keyword evidence="3 4" id="KW-0807">Transducer</keyword>
<evidence type="ECO:0000256" key="2">
    <source>
        <dbReference type="ARBA" id="ARBA00022519"/>
    </source>
</evidence>
<feature type="transmembrane region" description="Helical" evidence="5">
    <location>
        <begin position="296"/>
        <end position="318"/>
    </location>
</feature>
<dbReference type="Gene3D" id="1.10.287.950">
    <property type="entry name" value="Methyl-accepting chemotaxis protein"/>
    <property type="match status" value="1"/>
</dbReference>
<keyword evidence="2" id="KW-1003">Cell membrane</keyword>
<sequence>MSLGDMALRTKLIAGFTTILGLLVVVSLVGYMALNGASKGFGEYRKMARDANLAGRLQANMLMVRMNVKDFIINGSDKDVRQFEEYIEKAEGFIEEAQVEINETSRAAKIDKVDENQGLYQKYFVKVIALKAKRDQLVNNVLNVNGPIMENSLTDIMVSAEENGNTTAAFNSGLAMKHLLLGRVYMAKFLDTNEQGTVHRVHEEFQKMEKYLDILSAELENPTRRELLAKIVKSKNIYTKSFDRMVAFIFARNTIIAEQLDVMGPAIANNLEEVKLSIKAVQDEIGPRMQASNQRAATTILLFSALAIIIGIMLVFFITRSVLAQLGGDPSEIASVAHSISEGNLVIDFKDSGPAGATGVYNDMEQMAGNLRTMFSGIATGVNTMSSSATELSAISTQMSQNVSNITERSNGVATASEEMSTNMNSVAAAMEESATNINMIATASEEMSSTIGEIAENAGKARTISDQALDKSSSASDNMDQLRMAVNSIGRVVETITDISEQVNLLALNATIEAARAGESGKGFAVVANEIKELANLTANATQDIKVDIEGIQGTTSTTVTQINEISDIIKEVNSVINGIATAVEQQASATNEIAGNVAQASDGISEVNENINQSSGVTDGITRDIRDISGAMNEMSTGSGQVNESAQELSRISENLKEMVDKFKI</sequence>
<evidence type="ECO:0000313" key="10">
    <source>
        <dbReference type="Proteomes" id="UP000000602"/>
    </source>
</evidence>
<organism evidence="9 10">
    <name type="scientific">Desulfotalea psychrophila (strain LSv54 / DSM 12343)</name>
    <dbReference type="NCBI Taxonomy" id="177439"/>
    <lineage>
        <taxon>Bacteria</taxon>
        <taxon>Pseudomonadati</taxon>
        <taxon>Thermodesulfobacteriota</taxon>
        <taxon>Desulfobulbia</taxon>
        <taxon>Desulfobulbales</taxon>
        <taxon>Desulfocapsaceae</taxon>
        <taxon>Desulfotalea</taxon>
    </lineage>
</organism>
<feature type="domain" description="T-SNARE coiled-coil homology" evidence="7">
    <location>
        <begin position="554"/>
        <end position="616"/>
    </location>
</feature>
<dbReference type="Proteomes" id="UP000000602">
    <property type="component" value="Chromosome"/>
</dbReference>
<evidence type="ECO:0000256" key="5">
    <source>
        <dbReference type="SAM" id="Phobius"/>
    </source>
</evidence>
<evidence type="ECO:0000313" key="9">
    <source>
        <dbReference type="EMBL" id="CAG37722.1"/>
    </source>
</evidence>
<accession>Q6AIV8</accession>
<feature type="transmembrane region" description="Helical" evidence="5">
    <location>
        <begin position="12"/>
        <end position="34"/>
    </location>
</feature>
<dbReference type="RefSeq" id="WP_011190234.1">
    <property type="nucleotide sequence ID" value="NC_006138.1"/>
</dbReference>
<gene>
    <name evidence="9" type="ordered locus">DP2993</name>
</gene>
<evidence type="ECO:0000256" key="4">
    <source>
        <dbReference type="PROSITE-ProRule" id="PRU00284"/>
    </source>
</evidence>
<keyword evidence="5" id="KW-0812">Transmembrane</keyword>